<keyword evidence="2" id="KW-0479">Metal-binding</keyword>
<dbReference type="Pfam" id="PF04828">
    <property type="entry name" value="GFA"/>
    <property type="match status" value="1"/>
</dbReference>
<comment type="caution">
    <text evidence="5">The sequence shown here is derived from an EMBL/GenBank/DDBJ whole genome shotgun (WGS) entry which is preliminary data.</text>
</comment>
<evidence type="ECO:0000256" key="3">
    <source>
        <dbReference type="ARBA" id="ARBA00022833"/>
    </source>
</evidence>
<accession>A0ABP0C104</accession>
<dbReference type="Gene3D" id="2.170.150.70">
    <property type="match status" value="1"/>
</dbReference>
<dbReference type="Proteomes" id="UP001642482">
    <property type="component" value="Unassembled WGS sequence"/>
</dbReference>
<feature type="domain" description="CENP-V/GFA" evidence="4">
    <location>
        <begin position="2"/>
        <end position="145"/>
    </location>
</feature>
<organism evidence="5 6">
    <name type="scientific">Sporothrix eucalyptigena</name>
    <dbReference type="NCBI Taxonomy" id="1812306"/>
    <lineage>
        <taxon>Eukaryota</taxon>
        <taxon>Fungi</taxon>
        <taxon>Dikarya</taxon>
        <taxon>Ascomycota</taxon>
        <taxon>Pezizomycotina</taxon>
        <taxon>Sordariomycetes</taxon>
        <taxon>Sordariomycetidae</taxon>
        <taxon>Ophiostomatales</taxon>
        <taxon>Ophiostomataceae</taxon>
        <taxon>Sporothrix</taxon>
    </lineage>
</organism>
<dbReference type="PROSITE" id="PS51891">
    <property type="entry name" value="CENP_V_GFA"/>
    <property type="match status" value="1"/>
</dbReference>
<reference evidence="5 6" key="1">
    <citation type="submission" date="2024-01" db="EMBL/GenBank/DDBJ databases">
        <authorList>
            <person name="Allen C."/>
            <person name="Tagirdzhanova G."/>
        </authorList>
    </citation>
    <scope>NUCLEOTIDE SEQUENCE [LARGE SCALE GENOMIC DNA]</scope>
</reference>
<keyword evidence="6" id="KW-1185">Reference proteome</keyword>
<evidence type="ECO:0000313" key="6">
    <source>
        <dbReference type="Proteomes" id="UP001642482"/>
    </source>
</evidence>
<dbReference type="SUPFAM" id="SSF51316">
    <property type="entry name" value="Mss4-like"/>
    <property type="match status" value="1"/>
</dbReference>
<evidence type="ECO:0000256" key="2">
    <source>
        <dbReference type="ARBA" id="ARBA00022723"/>
    </source>
</evidence>
<sequence length="145" mass="15936">MITSSCHCGRVRITVPGPPEFRNDCRCTVCYKYGANWGYYIKKDVTITIQGKETSAADLSFSKTTPLDGLDLYIRNINAEPTTTGNAARGHLAFNRCAHCGCMTHWIGILPDQAVDPNAQVGVNTRLMDEADLQGVEQRVSTEPL</sequence>
<dbReference type="InterPro" id="IPR006913">
    <property type="entry name" value="CENP-V/GFA"/>
</dbReference>
<keyword evidence="3" id="KW-0862">Zinc</keyword>
<name>A0ABP0C104_9PEZI</name>
<evidence type="ECO:0000259" key="4">
    <source>
        <dbReference type="PROSITE" id="PS51891"/>
    </source>
</evidence>
<comment type="similarity">
    <text evidence="1">Belongs to the Gfa family.</text>
</comment>
<dbReference type="EMBL" id="CAWUHD010000057">
    <property type="protein sequence ID" value="CAK7224999.1"/>
    <property type="molecule type" value="Genomic_DNA"/>
</dbReference>
<evidence type="ECO:0000256" key="1">
    <source>
        <dbReference type="ARBA" id="ARBA00005495"/>
    </source>
</evidence>
<dbReference type="InterPro" id="IPR011057">
    <property type="entry name" value="Mss4-like_sf"/>
</dbReference>
<gene>
    <name evidence="5" type="ORF">SEUCBS140593_005755</name>
</gene>
<protein>
    <recommendedName>
        <fullName evidence="4">CENP-V/GFA domain-containing protein</fullName>
    </recommendedName>
</protein>
<evidence type="ECO:0000313" key="5">
    <source>
        <dbReference type="EMBL" id="CAK7224999.1"/>
    </source>
</evidence>
<proteinExistence type="inferred from homology"/>